<name>G3H4L2_CRIGR</name>
<sequence>MVMVYAFNPSTRKIYKTGAGSQNLESTSSYIEDGISPAWIEVRVLSWLDCFAF</sequence>
<organism evidence="1 2">
    <name type="scientific">Cricetulus griseus</name>
    <name type="common">Chinese hamster</name>
    <name type="synonym">Cricetulus barabensis griseus</name>
    <dbReference type="NCBI Taxonomy" id="10029"/>
    <lineage>
        <taxon>Eukaryota</taxon>
        <taxon>Metazoa</taxon>
        <taxon>Chordata</taxon>
        <taxon>Craniata</taxon>
        <taxon>Vertebrata</taxon>
        <taxon>Euteleostomi</taxon>
        <taxon>Mammalia</taxon>
        <taxon>Eutheria</taxon>
        <taxon>Euarchontoglires</taxon>
        <taxon>Glires</taxon>
        <taxon>Rodentia</taxon>
        <taxon>Myomorpha</taxon>
        <taxon>Muroidea</taxon>
        <taxon>Cricetidae</taxon>
        <taxon>Cricetinae</taxon>
        <taxon>Cricetulus</taxon>
    </lineage>
</organism>
<gene>
    <name evidence="1" type="ORF">I79_005217</name>
</gene>
<proteinExistence type="predicted"/>
<evidence type="ECO:0000313" key="1">
    <source>
        <dbReference type="EMBL" id="EGV92262.1"/>
    </source>
</evidence>
<reference evidence="2" key="1">
    <citation type="journal article" date="2011" name="Nat. Biotechnol.">
        <title>The genomic sequence of the Chinese hamster ovary (CHO)-K1 cell line.</title>
        <authorList>
            <person name="Xu X."/>
            <person name="Nagarajan H."/>
            <person name="Lewis N.E."/>
            <person name="Pan S."/>
            <person name="Cai Z."/>
            <person name="Liu X."/>
            <person name="Chen W."/>
            <person name="Xie M."/>
            <person name="Wang W."/>
            <person name="Hammond S."/>
            <person name="Andersen M.R."/>
            <person name="Neff N."/>
            <person name="Passarelli B."/>
            <person name="Koh W."/>
            <person name="Fan H.C."/>
            <person name="Wang J."/>
            <person name="Gui Y."/>
            <person name="Lee K.H."/>
            <person name="Betenbaugh M.J."/>
            <person name="Quake S.R."/>
            <person name="Famili I."/>
            <person name="Palsson B.O."/>
            <person name="Wang J."/>
        </authorList>
    </citation>
    <scope>NUCLEOTIDE SEQUENCE [LARGE SCALE GENOMIC DNA]</scope>
    <source>
        <strain evidence="2">CHO K1 cell line</strain>
    </source>
</reference>
<dbReference type="InParanoid" id="G3H4L2"/>
<dbReference type="EMBL" id="JH000141">
    <property type="protein sequence ID" value="EGV92262.1"/>
    <property type="molecule type" value="Genomic_DNA"/>
</dbReference>
<dbReference type="Proteomes" id="UP000001075">
    <property type="component" value="Unassembled WGS sequence"/>
</dbReference>
<protein>
    <submittedName>
        <fullName evidence="1">Uncharacterized protein</fullName>
    </submittedName>
</protein>
<accession>G3H4L2</accession>
<evidence type="ECO:0000313" key="2">
    <source>
        <dbReference type="Proteomes" id="UP000001075"/>
    </source>
</evidence>
<dbReference type="AlphaFoldDB" id="G3H4L2"/>